<feature type="region of interest" description="Disordered" evidence="2">
    <location>
        <begin position="417"/>
        <end position="483"/>
    </location>
</feature>
<feature type="region of interest" description="Disordered" evidence="2">
    <location>
        <begin position="233"/>
        <end position="273"/>
    </location>
</feature>
<evidence type="ECO:0000256" key="1">
    <source>
        <dbReference type="SAM" id="Coils"/>
    </source>
</evidence>
<organism evidence="3 4">
    <name type="scientific">Salix suchowensis</name>
    <dbReference type="NCBI Taxonomy" id="1278906"/>
    <lineage>
        <taxon>Eukaryota</taxon>
        <taxon>Viridiplantae</taxon>
        <taxon>Streptophyta</taxon>
        <taxon>Embryophyta</taxon>
        <taxon>Tracheophyta</taxon>
        <taxon>Spermatophyta</taxon>
        <taxon>Magnoliopsida</taxon>
        <taxon>eudicotyledons</taxon>
        <taxon>Gunneridae</taxon>
        <taxon>Pentapetalae</taxon>
        <taxon>rosids</taxon>
        <taxon>fabids</taxon>
        <taxon>Malpighiales</taxon>
        <taxon>Salicaceae</taxon>
        <taxon>Saliceae</taxon>
        <taxon>Salix</taxon>
    </lineage>
</organism>
<dbReference type="EMBL" id="JAPFFI010000010">
    <property type="protein sequence ID" value="KAJ6376128.1"/>
    <property type="molecule type" value="Genomic_DNA"/>
</dbReference>
<dbReference type="PANTHER" id="PTHR47747">
    <property type="entry name" value="RIBONUCLEASE P PROTEIN SUBUNIT P38-LIKE PROTEIN"/>
    <property type="match status" value="1"/>
</dbReference>
<accession>A0ABQ9B7Z7</accession>
<evidence type="ECO:0000313" key="4">
    <source>
        <dbReference type="Proteomes" id="UP001141253"/>
    </source>
</evidence>
<comment type="caution">
    <text evidence="3">The sequence shown here is derived from an EMBL/GenBank/DDBJ whole genome shotgun (WGS) entry which is preliminary data.</text>
</comment>
<gene>
    <name evidence="3" type="ORF">OIU77_000986</name>
</gene>
<feature type="compositionally biased region" description="Polar residues" evidence="2">
    <location>
        <begin position="446"/>
        <end position="459"/>
    </location>
</feature>
<sequence length="701" mass="80779">MIDGQNYAIKCFKEVHNSWDCLFGKSREEGANGQCELLQKLETAEKEIMELKKIRREDAKANEKVVSIYASQEQNWLIERKKLQHHIGALMNELRRGRRWKKNLAKAEKIAEELRETAKRQAQEHSTDLWKHKTAFLELVSNHRQLEAEMGRALRQLEAKRQDLDAVLEQKEESVLLTQKLSMEVVKMRKDLEQKDKILSAMLRKSKMDTTEKELLLKEVKLSKAKRKQAELERERWKSVSESKHERHSLRSMFSHHTNPRLDDPPIERGASQGNDELADVKRLEGWVRSEAEKYAAAIEKQHHLEIGAFAEQMRLKDEKLEAFRWRTLSMEIESKRLQSHIEGLSRDVSQIRHENMKMEALLLERQEEITELKRQLKLQIETQFCQKASLSSSLEDPAIVHDAICSNGKNVMKEATENDQEKKVNLMETSQETNPEKEDDDDEGLQNQFKNVIKTVQSPEKEFEEEKDVASHGGTQEASGSPVVVDTVEKLALTSQSLMKTNNSPWRMDLHGLGVSYKLKRLKQQLLMLERLAGKQESGEHIGNSDEAKTGIKGFQLLMSLLTKQVNRYQSLQGKIDELCKRMHDNDVDMSPGDSSTGTARKKEETKTLETFLDETFQVQRYMVATGQKLMEVRSKIASGFVEVPEELEKSAGSFDIKCFAENIKTLFQEVQRGLEVRIARVIGDLEGTLACEGMIRMRR</sequence>
<proteinExistence type="predicted"/>
<keyword evidence="1" id="KW-0175">Coiled coil</keyword>
<protein>
    <submittedName>
        <fullName evidence="3">Uncharacterized protein</fullName>
    </submittedName>
</protein>
<keyword evidence="4" id="KW-1185">Reference proteome</keyword>
<evidence type="ECO:0000256" key="2">
    <source>
        <dbReference type="SAM" id="MobiDB-lite"/>
    </source>
</evidence>
<feature type="compositionally biased region" description="Basic and acidic residues" evidence="2">
    <location>
        <begin position="417"/>
        <end position="426"/>
    </location>
</feature>
<feature type="region of interest" description="Disordered" evidence="2">
    <location>
        <begin position="586"/>
        <end position="606"/>
    </location>
</feature>
<name>A0ABQ9B7Z7_9ROSI</name>
<reference evidence="3" key="1">
    <citation type="submission" date="2022-10" db="EMBL/GenBank/DDBJ databases">
        <authorList>
            <person name="Hyden B.L."/>
            <person name="Feng K."/>
            <person name="Yates T."/>
            <person name="Jawdy S."/>
            <person name="Smart L.B."/>
            <person name="Muchero W."/>
        </authorList>
    </citation>
    <scope>NUCLEOTIDE SEQUENCE</scope>
    <source>
        <tissue evidence="3">Shoot tip</tissue>
    </source>
</reference>
<dbReference type="PANTHER" id="PTHR47747:SF2">
    <property type="entry name" value="RIBONUCLEASE P PROTEIN SUBUNIT P38-LIKE PROTEIN"/>
    <property type="match status" value="1"/>
</dbReference>
<reference evidence="3" key="2">
    <citation type="journal article" date="2023" name="Int. J. Mol. Sci.">
        <title>De Novo Assembly and Annotation of 11 Diverse Shrub Willow (Salix) Genomes Reveals Novel Gene Organization in Sex-Linked Regions.</title>
        <authorList>
            <person name="Hyden B."/>
            <person name="Feng K."/>
            <person name="Yates T.B."/>
            <person name="Jawdy S."/>
            <person name="Cereghino C."/>
            <person name="Smart L.B."/>
            <person name="Muchero W."/>
        </authorList>
    </citation>
    <scope>NUCLEOTIDE SEQUENCE</scope>
    <source>
        <tissue evidence="3">Shoot tip</tissue>
    </source>
</reference>
<feature type="compositionally biased region" description="Basic and acidic residues" evidence="2">
    <location>
        <begin position="233"/>
        <end position="245"/>
    </location>
</feature>
<evidence type="ECO:0000313" key="3">
    <source>
        <dbReference type="EMBL" id="KAJ6376128.1"/>
    </source>
</evidence>
<feature type="coiled-coil region" evidence="1">
    <location>
        <begin position="97"/>
        <end position="174"/>
    </location>
</feature>
<dbReference type="Proteomes" id="UP001141253">
    <property type="component" value="Chromosome 12"/>
</dbReference>